<feature type="binding site" evidence="16">
    <location>
        <position position="298"/>
    </location>
    <ligand>
        <name>Mg(2+)</name>
        <dbReference type="ChEBI" id="CHEBI:18420"/>
        <label>2</label>
    </ligand>
</feature>
<dbReference type="InterPro" id="IPR006275">
    <property type="entry name" value="CPSase_lsu"/>
</dbReference>
<feature type="binding site" evidence="16">
    <location>
        <position position="777"/>
    </location>
    <ligand>
        <name>ATP</name>
        <dbReference type="ChEBI" id="CHEBI:30616"/>
        <label>2</label>
    </ligand>
</feature>
<feature type="region of interest" description="Allosteric domain" evidence="16">
    <location>
        <begin position="928"/>
        <end position="1059"/>
    </location>
</feature>
<dbReference type="PROSITE" id="PS50975">
    <property type="entry name" value="ATP_GRASP"/>
    <property type="match status" value="2"/>
</dbReference>
<feature type="binding site" evidence="16">
    <location>
        <position position="241"/>
    </location>
    <ligand>
        <name>ATP</name>
        <dbReference type="ChEBI" id="CHEBI:30616"/>
        <label>1</label>
    </ligand>
</feature>
<feature type="binding site" evidence="16">
    <location>
        <position position="830"/>
    </location>
    <ligand>
        <name>Mg(2+)</name>
        <dbReference type="ChEBI" id="CHEBI:18420"/>
        <label>4</label>
    </ligand>
</feature>
<dbReference type="InterPro" id="IPR016185">
    <property type="entry name" value="PreATP-grasp_dom_sf"/>
</dbReference>
<evidence type="ECO:0000256" key="13">
    <source>
        <dbReference type="ARBA" id="ARBA00023211"/>
    </source>
</evidence>
<dbReference type="PANTHER" id="PTHR11405">
    <property type="entry name" value="CARBAMOYLTRANSFERASE FAMILY MEMBER"/>
    <property type="match status" value="1"/>
</dbReference>
<feature type="binding site" evidence="16">
    <location>
        <position position="818"/>
    </location>
    <ligand>
        <name>Mn(2+)</name>
        <dbReference type="ChEBI" id="CHEBI:29035"/>
        <label>3</label>
    </ligand>
</feature>
<feature type="domain" description="ATP-grasp" evidence="17">
    <location>
        <begin position="131"/>
        <end position="325"/>
    </location>
</feature>
<evidence type="ECO:0000256" key="7">
    <source>
        <dbReference type="ARBA" id="ARBA00022723"/>
    </source>
</evidence>
<evidence type="ECO:0000256" key="9">
    <source>
        <dbReference type="ARBA" id="ARBA00022741"/>
    </source>
</evidence>
<feature type="binding site" evidence="16">
    <location>
        <position position="296"/>
    </location>
    <ligand>
        <name>Mg(2+)</name>
        <dbReference type="ChEBI" id="CHEBI:18420"/>
        <label>1</label>
    </ligand>
</feature>
<dbReference type="FunFam" id="3.30.470.20:FF:000026">
    <property type="entry name" value="Carbamoyl-phosphate synthase large chain"/>
    <property type="match status" value="1"/>
</dbReference>
<feature type="binding site" evidence="16">
    <location>
        <position position="830"/>
    </location>
    <ligand>
        <name>Mn(2+)</name>
        <dbReference type="ChEBI" id="CHEBI:29035"/>
        <label>3</label>
    </ligand>
</feature>
<keyword evidence="12 16" id="KW-0665">Pyrimidine biosynthesis</keyword>
<dbReference type="PATRIC" id="fig|1121307.3.peg.688"/>
<comment type="function">
    <text evidence="16">Large subunit of the glutamine-dependent carbamoyl phosphate synthetase (CPSase). CPSase catalyzes the formation of carbamoyl phosphate from the ammonia moiety of glutamine, carbonate, and phosphate donated by ATP, constituting the first step of 2 biosynthetic pathways, one leading to arginine and/or urea and the other to pyrimidine nucleotides. The large subunit (synthetase) binds the substrates ammonia (free or transferred from glutamine from the small subunit), hydrogencarbonate and ATP and carries out an ATP-coupled ligase reaction, activating hydrogencarbonate by forming carboxy phosphate which reacts with ammonia to form carbamoyl phosphate.</text>
</comment>
<dbReference type="Gene3D" id="3.40.50.20">
    <property type="match status" value="2"/>
</dbReference>
<feature type="domain" description="MGS-like" evidence="18">
    <location>
        <begin position="928"/>
        <end position="1059"/>
    </location>
</feature>
<dbReference type="SUPFAM" id="SSF48108">
    <property type="entry name" value="Carbamoyl phosphate synthetase, large subunit connection domain"/>
    <property type="match status" value="1"/>
</dbReference>
<comment type="catalytic activity">
    <reaction evidence="14 16">
        <text>hydrogencarbonate + NH4(+) + 2 ATP = carbamoyl phosphate + 2 ADP + phosphate + 2 H(+)</text>
        <dbReference type="Rhea" id="RHEA:18029"/>
        <dbReference type="ChEBI" id="CHEBI:15378"/>
        <dbReference type="ChEBI" id="CHEBI:17544"/>
        <dbReference type="ChEBI" id="CHEBI:28938"/>
        <dbReference type="ChEBI" id="CHEBI:30616"/>
        <dbReference type="ChEBI" id="CHEBI:43474"/>
        <dbReference type="ChEBI" id="CHEBI:58228"/>
        <dbReference type="ChEBI" id="CHEBI:456216"/>
        <dbReference type="EC" id="6.3.4.16"/>
    </reaction>
</comment>
<dbReference type="NCBIfam" id="TIGR01369">
    <property type="entry name" value="CPSaseII_lrg"/>
    <property type="match status" value="1"/>
</dbReference>
<keyword evidence="20" id="KW-1185">Reference proteome</keyword>
<keyword evidence="11" id="KW-0460">Magnesium</keyword>
<feature type="binding site" evidence="16">
    <location>
        <position position="240"/>
    </location>
    <ligand>
        <name>ATP</name>
        <dbReference type="ChEBI" id="CHEBI:30616"/>
        <label>1</label>
    </ligand>
</feature>
<evidence type="ECO:0000256" key="10">
    <source>
        <dbReference type="ARBA" id="ARBA00022840"/>
    </source>
</evidence>
<feature type="binding site" evidence="16">
    <location>
        <position position="213"/>
    </location>
    <ligand>
        <name>ATP</name>
        <dbReference type="ChEBI" id="CHEBI:30616"/>
        <label>1</label>
    </ligand>
</feature>
<evidence type="ECO:0000256" key="15">
    <source>
        <dbReference type="ARBA" id="ARBA00048816"/>
    </source>
</evidence>
<feature type="domain" description="ATP-grasp" evidence="17">
    <location>
        <begin position="669"/>
        <end position="859"/>
    </location>
</feature>
<dbReference type="InterPro" id="IPR005483">
    <property type="entry name" value="CPSase_dom"/>
</dbReference>
<dbReference type="InterPro" id="IPR011607">
    <property type="entry name" value="MGS-like_dom"/>
</dbReference>
<feature type="binding site" evidence="16">
    <location>
        <position position="744"/>
    </location>
    <ligand>
        <name>ATP</name>
        <dbReference type="ChEBI" id="CHEBI:30616"/>
        <label>2</label>
    </ligand>
</feature>
<evidence type="ECO:0000313" key="20">
    <source>
        <dbReference type="Proteomes" id="UP000036756"/>
    </source>
</evidence>
<feature type="binding site" evidence="16">
    <location>
        <position position="750"/>
    </location>
    <ligand>
        <name>ATP</name>
        <dbReference type="ChEBI" id="CHEBI:30616"/>
        <label>2</label>
    </ligand>
</feature>
<dbReference type="EMBL" id="LFVU01000028">
    <property type="protein sequence ID" value="KMT21089.1"/>
    <property type="molecule type" value="Genomic_DNA"/>
</dbReference>
<dbReference type="NCBIfam" id="NF003671">
    <property type="entry name" value="PRK05294.1"/>
    <property type="match status" value="1"/>
</dbReference>
<dbReference type="Proteomes" id="UP000036756">
    <property type="component" value="Unassembled WGS sequence"/>
</dbReference>
<dbReference type="SUPFAM" id="SSF56059">
    <property type="entry name" value="Glutathione synthetase ATP-binding domain-like"/>
    <property type="match status" value="2"/>
</dbReference>
<evidence type="ECO:0000256" key="8">
    <source>
        <dbReference type="ARBA" id="ARBA00022737"/>
    </source>
</evidence>
<dbReference type="GO" id="GO:0005524">
    <property type="term" value="F:ATP binding"/>
    <property type="evidence" value="ECO:0007669"/>
    <property type="project" value="UniProtKB-UniRule"/>
</dbReference>
<comment type="caution">
    <text evidence="19">The sequence shown here is derived from an EMBL/GenBank/DDBJ whole genome shotgun (WGS) entry which is preliminary data.</text>
</comment>
<dbReference type="InterPro" id="IPR005480">
    <property type="entry name" value="CPSase_lsu_oligo"/>
</dbReference>
<evidence type="ECO:0000256" key="11">
    <source>
        <dbReference type="ARBA" id="ARBA00022842"/>
    </source>
</evidence>
<evidence type="ECO:0000256" key="12">
    <source>
        <dbReference type="ARBA" id="ARBA00022975"/>
    </source>
</evidence>
<evidence type="ECO:0000256" key="1">
    <source>
        <dbReference type="ARBA" id="ARBA00001936"/>
    </source>
</evidence>
<evidence type="ECO:0000256" key="2">
    <source>
        <dbReference type="ARBA" id="ARBA00005077"/>
    </source>
</evidence>
<comment type="caution">
    <text evidence="16">Lacks conserved residue(s) required for the propagation of feature annotation.</text>
</comment>
<dbReference type="STRING" id="1121307.CLCY_1c03230"/>
<dbReference type="GO" id="GO:0044205">
    <property type="term" value="P:'de novo' UMP biosynthetic process"/>
    <property type="evidence" value="ECO:0007669"/>
    <property type="project" value="UniProtKB-UniRule"/>
</dbReference>
<feature type="region of interest" description="Carboxyphosphate synthetic domain" evidence="16">
    <location>
        <begin position="1"/>
        <end position="399"/>
    </location>
</feature>
<comment type="catalytic activity">
    <reaction evidence="15 16">
        <text>hydrogencarbonate + L-glutamine + 2 ATP + H2O = carbamoyl phosphate + L-glutamate + 2 ADP + phosphate + 2 H(+)</text>
        <dbReference type="Rhea" id="RHEA:18633"/>
        <dbReference type="ChEBI" id="CHEBI:15377"/>
        <dbReference type="ChEBI" id="CHEBI:15378"/>
        <dbReference type="ChEBI" id="CHEBI:17544"/>
        <dbReference type="ChEBI" id="CHEBI:29985"/>
        <dbReference type="ChEBI" id="CHEBI:30616"/>
        <dbReference type="ChEBI" id="CHEBI:43474"/>
        <dbReference type="ChEBI" id="CHEBI:58228"/>
        <dbReference type="ChEBI" id="CHEBI:58359"/>
        <dbReference type="ChEBI" id="CHEBI:456216"/>
        <dbReference type="EC" id="6.3.5.5"/>
    </reaction>
</comment>
<dbReference type="PRINTS" id="PR00098">
    <property type="entry name" value="CPSASE"/>
</dbReference>
<evidence type="ECO:0000256" key="16">
    <source>
        <dbReference type="HAMAP-Rule" id="MF_01210"/>
    </source>
</evidence>
<dbReference type="PROSITE" id="PS00867">
    <property type="entry name" value="CPSASE_2"/>
    <property type="match status" value="2"/>
</dbReference>
<dbReference type="SMART" id="SM01096">
    <property type="entry name" value="CPSase_L_D3"/>
    <property type="match status" value="1"/>
</dbReference>
<dbReference type="GO" id="GO:0004088">
    <property type="term" value="F:carbamoyl-phosphate synthase (glutamine-hydrolyzing) activity"/>
    <property type="evidence" value="ECO:0007669"/>
    <property type="project" value="UniProtKB-UniRule"/>
</dbReference>
<dbReference type="UniPathway" id="UPA00070">
    <property type="reaction ID" value="UER00115"/>
</dbReference>
<dbReference type="SMART" id="SM01209">
    <property type="entry name" value="GARS_A"/>
    <property type="match status" value="1"/>
</dbReference>
<dbReference type="Pfam" id="PF02787">
    <property type="entry name" value="CPSase_L_D3"/>
    <property type="match status" value="1"/>
</dbReference>
<feature type="binding site" evidence="16">
    <location>
        <position position="818"/>
    </location>
    <ligand>
        <name>ATP</name>
        <dbReference type="ChEBI" id="CHEBI:30616"/>
        <label>2</label>
    </ligand>
</feature>
<feature type="binding site" evidence="16">
    <location>
        <position position="830"/>
    </location>
    <ligand>
        <name>ATP</name>
        <dbReference type="ChEBI" id="CHEBI:30616"/>
        <label>2</label>
    </ligand>
</feature>
<dbReference type="FunFam" id="3.40.50.20:FF:000001">
    <property type="entry name" value="Carbamoyl-phosphate synthase large chain"/>
    <property type="match status" value="1"/>
</dbReference>
<evidence type="ECO:0000259" key="18">
    <source>
        <dbReference type="PROSITE" id="PS51855"/>
    </source>
</evidence>
<dbReference type="GO" id="GO:0004087">
    <property type="term" value="F:carbamoyl-phosphate synthase (ammonia) activity"/>
    <property type="evidence" value="ECO:0007669"/>
    <property type="project" value="UniProtKB-EC"/>
</dbReference>
<dbReference type="PROSITE" id="PS51855">
    <property type="entry name" value="MGS"/>
    <property type="match status" value="1"/>
</dbReference>
<comment type="cofactor">
    <cofactor evidence="1">
        <name>Mn(2+)</name>
        <dbReference type="ChEBI" id="CHEBI:29035"/>
    </cofactor>
</comment>
<reference evidence="19 20" key="1">
    <citation type="submission" date="2015-06" db="EMBL/GenBank/DDBJ databases">
        <title>Draft genome sequence of the purine-degrading Clostridium cylindrosporum HC-1 (DSM 605).</title>
        <authorList>
            <person name="Poehlein A."/>
            <person name="Schiel-Bengelsdorf B."/>
            <person name="Bengelsdorf F."/>
            <person name="Daniel R."/>
            <person name="Duerre P."/>
        </authorList>
    </citation>
    <scope>NUCLEOTIDE SEQUENCE [LARGE SCALE GENOMIC DNA]</scope>
    <source>
        <strain evidence="19 20">DSM 605</strain>
    </source>
</reference>
<dbReference type="HAMAP" id="MF_01210_A">
    <property type="entry name" value="CPSase_L_chain_A"/>
    <property type="match status" value="1"/>
</dbReference>
<dbReference type="GO" id="GO:0006541">
    <property type="term" value="P:glutamine metabolic process"/>
    <property type="evidence" value="ECO:0007669"/>
    <property type="project" value="TreeGrafter"/>
</dbReference>
<dbReference type="GO" id="GO:0006526">
    <property type="term" value="P:L-arginine biosynthetic process"/>
    <property type="evidence" value="ECO:0007669"/>
    <property type="project" value="UniProtKB-UniRule"/>
</dbReference>
<dbReference type="Pfam" id="PF02786">
    <property type="entry name" value="CPSase_L_D2"/>
    <property type="match status" value="2"/>
</dbReference>
<comment type="pathway">
    <text evidence="2 16">Amino-acid biosynthesis; L-arginine biosynthesis; carbamoyl phosphate from bicarbonate: step 1/1.</text>
</comment>
<organism evidence="19 20">
    <name type="scientific">Clostridium cylindrosporum DSM 605</name>
    <dbReference type="NCBI Taxonomy" id="1121307"/>
    <lineage>
        <taxon>Bacteria</taxon>
        <taxon>Bacillati</taxon>
        <taxon>Bacillota</taxon>
        <taxon>Clostridia</taxon>
        <taxon>Eubacteriales</taxon>
        <taxon>Clostridiaceae</taxon>
        <taxon>Clostridium</taxon>
    </lineage>
</organism>
<dbReference type="FunFam" id="3.40.50.20:FF:000002">
    <property type="entry name" value="Carbamoyl-phosphate synthase large chain"/>
    <property type="match status" value="1"/>
</dbReference>
<evidence type="ECO:0000256" key="4">
    <source>
        <dbReference type="ARBA" id="ARBA00022571"/>
    </source>
</evidence>
<feature type="binding site" evidence="16">
    <location>
        <position position="296"/>
    </location>
    <ligand>
        <name>ATP</name>
        <dbReference type="ChEBI" id="CHEBI:30616"/>
        <label>1</label>
    </ligand>
</feature>
<evidence type="ECO:0000256" key="6">
    <source>
        <dbReference type="ARBA" id="ARBA00022605"/>
    </source>
</evidence>
<keyword evidence="6 16" id="KW-0028">Amino-acid biosynthesis</keyword>
<keyword evidence="5 16" id="KW-0436">Ligase</keyword>
<feature type="binding site" evidence="16">
    <location>
        <position position="239"/>
    </location>
    <ligand>
        <name>ATP</name>
        <dbReference type="ChEBI" id="CHEBI:30616"/>
        <label>1</label>
    </ligand>
</feature>
<dbReference type="SMART" id="SM00851">
    <property type="entry name" value="MGS"/>
    <property type="match status" value="1"/>
</dbReference>
<keyword evidence="4 16" id="KW-0055">Arginine biosynthesis</keyword>
<feature type="binding site" evidence="16">
    <location>
        <position position="298"/>
    </location>
    <ligand>
        <name>Mn(2+)</name>
        <dbReference type="ChEBI" id="CHEBI:29035"/>
        <label>2</label>
    </ligand>
</feature>
<dbReference type="NCBIfam" id="NF009455">
    <property type="entry name" value="PRK12815.1"/>
    <property type="match status" value="1"/>
</dbReference>
<name>A0A0J8D9V4_CLOCY</name>
<dbReference type="OrthoDB" id="9804197at2"/>
<evidence type="ECO:0000256" key="3">
    <source>
        <dbReference type="ARBA" id="ARBA00009799"/>
    </source>
</evidence>
<dbReference type="GO" id="GO:0005737">
    <property type="term" value="C:cytoplasm"/>
    <property type="evidence" value="ECO:0007669"/>
    <property type="project" value="TreeGrafter"/>
</dbReference>
<evidence type="ECO:0000256" key="14">
    <source>
        <dbReference type="ARBA" id="ARBA00047359"/>
    </source>
</evidence>
<feature type="binding site" evidence="16">
    <location>
        <position position="282"/>
    </location>
    <ligand>
        <name>Mg(2+)</name>
        <dbReference type="ChEBI" id="CHEBI:18420"/>
        <label>1</label>
    </ligand>
</feature>
<dbReference type="GO" id="GO:0046872">
    <property type="term" value="F:metal ion binding"/>
    <property type="evidence" value="ECO:0007669"/>
    <property type="project" value="UniProtKB-KW"/>
</dbReference>
<dbReference type="PROSITE" id="PS00866">
    <property type="entry name" value="CPSASE_1"/>
    <property type="match status" value="1"/>
</dbReference>
<keyword evidence="9 16" id="KW-0547">Nucleotide-binding</keyword>
<dbReference type="InterPro" id="IPR005479">
    <property type="entry name" value="CPAse_ATP-bd"/>
</dbReference>
<comment type="subunit">
    <text evidence="16">Composed of two chains; the small (or glutamine) chain promotes the hydrolysis of glutamine to ammonia, which is used by the large (or ammonia) chain to synthesize carbamoyl phosphate. Tetramer of heterodimers (alpha,beta)4.</text>
</comment>
<feature type="binding site" evidence="16">
    <location>
        <position position="296"/>
    </location>
    <ligand>
        <name>Mn(2+)</name>
        <dbReference type="ChEBI" id="CHEBI:29035"/>
        <label>1</label>
    </ligand>
</feature>
<accession>A0A0J8D9V4</accession>
<feature type="binding site" evidence="16">
    <location>
        <position position="818"/>
    </location>
    <ligand>
        <name>Mg(2+)</name>
        <dbReference type="ChEBI" id="CHEBI:18420"/>
        <label>3</label>
    </ligand>
</feature>
<dbReference type="Gene3D" id="3.30.470.20">
    <property type="entry name" value="ATP-grasp fold, B domain"/>
    <property type="match status" value="2"/>
</dbReference>
<feature type="binding site" evidence="16">
    <location>
        <position position="173"/>
    </location>
    <ligand>
        <name>ATP</name>
        <dbReference type="ChEBI" id="CHEBI:30616"/>
        <label>1</label>
    </ligand>
</feature>
<dbReference type="SUPFAM" id="SSF52440">
    <property type="entry name" value="PreATP-grasp domain"/>
    <property type="match status" value="2"/>
</dbReference>
<dbReference type="Pfam" id="PF02142">
    <property type="entry name" value="MGS"/>
    <property type="match status" value="1"/>
</dbReference>
<dbReference type="RefSeq" id="WP_048571475.1">
    <property type="nucleotide sequence ID" value="NZ_LFVU01000028.1"/>
</dbReference>
<dbReference type="AlphaFoldDB" id="A0A0J8D9V4"/>
<dbReference type="Pfam" id="PF25596">
    <property type="entry name" value="CPSase_L_D1"/>
    <property type="match status" value="2"/>
</dbReference>
<feature type="binding site" evidence="16">
    <location>
        <position position="127"/>
    </location>
    <ligand>
        <name>ATP</name>
        <dbReference type="ChEBI" id="CHEBI:30616"/>
        <label>1</label>
    </ligand>
</feature>
<keyword evidence="7" id="KW-0479">Metal-binding</keyword>
<comment type="cofactor">
    <cofactor evidence="16">
        <name>Mg(2+)</name>
        <dbReference type="ChEBI" id="CHEBI:18420"/>
    </cofactor>
    <cofactor evidence="16">
        <name>Mn(2+)</name>
        <dbReference type="ChEBI" id="CHEBI:29035"/>
    </cofactor>
    <text evidence="16">Binds 4 Mg(2+) or Mn(2+) ions per subunit.</text>
</comment>
<keyword evidence="10 16" id="KW-0067">ATP-binding</keyword>
<feature type="region of interest" description="Carbamoyl phosphate synthetic domain" evidence="16">
    <location>
        <begin position="545"/>
        <end position="927"/>
    </location>
</feature>
<comment type="similarity">
    <text evidence="3 16">Belongs to the CarB family.</text>
</comment>
<dbReference type="Gene3D" id="1.10.1030.10">
    <property type="entry name" value="Carbamoyl-phosphate synthetase, large subunit oligomerisation domain"/>
    <property type="match status" value="1"/>
</dbReference>
<dbReference type="SUPFAM" id="SSF52335">
    <property type="entry name" value="Methylglyoxal synthase-like"/>
    <property type="match status" value="1"/>
</dbReference>
<feature type="binding site" evidence="16">
    <location>
        <position position="776"/>
    </location>
    <ligand>
        <name>ATP</name>
        <dbReference type="ChEBI" id="CHEBI:30616"/>
        <label>2</label>
    </ligand>
</feature>
<keyword evidence="8 16" id="KW-0677">Repeat</keyword>
<dbReference type="EC" id="6.3.4.16" evidence="16"/>
<feature type="binding site" evidence="16">
    <location>
        <position position="746"/>
    </location>
    <ligand>
        <name>ATP</name>
        <dbReference type="ChEBI" id="CHEBI:30616"/>
        <label>2</label>
    </ligand>
</feature>
<sequence>MKKNYKKLMILGSGPIIIGQAAEFDYSGTQACKSLKEEGIEIVLVNSNPATIMTDEHIADKVYIEPLNVESVEKIIAKERPEGVCAGFGGQTGLNLAMKLKEEGILDKYNVELLGVNSETIKKAEDREAFKDLMIEIGEPIPVSTIANSLEECLAFGEEAGLPLIVRPAYTLGGTGGGIAETMEQLEEICERGLSLSPIHQVLLERSVAGWKEIEYEIIRDSKDNCMVVCNMENIDPVGVHTGDSIVIAPCQTMTKMEHQMLRNSAIKIVRALDVQGGCNVQFALDPESHNYIVIEVNPRVSRSSALASKAAGYPIAKIAAKIAIGYSLDELKNYVTETSSAFAEPTLDYIVLKIPKWPFEKFAYAKRTLGTQMKATGEVMAMDRTFESALLKSISCLDVKFTGLRNPAIIKLNKEEVIEKIKLCDDERIFAIAQGLRLGVSIDEIFQITKIDKWFINGIKNIVELENKLIEGKKDKDIIAEAERMGFSDDEIVALTGSSKEELKAIRDEHGIYPVYKMVDTCANEFEAKTPYYYSCYEKEDENVITDKKKIIVIGSGPIKIGQGVEFDYCCVHGVWAIKDAGYESIIINNNPETVSTDFDTADKLYFETLFIDEVLNIVRKEKPEGVIVQFGGQTSINLASKLEDAGVKILGTSVDSIDMAEDRDRFRNFLEEINIAVPNGIAVDNADKVAEIAEKIGYPVVVRPSYVIGGRAMRVIHSGEELDGYLSEIANILTEHELIVDKYIQGTEIEVDAICDGENILIPGIMEHIERTGIHSGDSITVYPPITLSDEVVKKLVESTEKIAKGLNVIGLVNIQYVFDGKDIYVIEVNPRASRTVPILSKVTGVPMVKLALNAMLGKKLTESEYGTGTLPHKNFYAVKVPVFSTEKLSDVDTFLGPEMKSTGEVLGLDTDLDMALLKGFIGSGIKIPKEGTVYVSLRNVDKTEGIDVIKSYVNKGFKVISSEGTGSVLKENGIDCQVVDFDGFMKSISNEEIDIIINTPTQGNNNAKEGFKIRRKAAEFKVPVFTSIDTAKAFIKAIEASNNEITYNTMKDYLSL</sequence>
<feature type="binding site" evidence="16">
    <location>
        <position position="705"/>
    </location>
    <ligand>
        <name>ATP</name>
        <dbReference type="ChEBI" id="CHEBI:30616"/>
        <label>2</label>
    </ligand>
</feature>
<dbReference type="InterPro" id="IPR036897">
    <property type="entry name" value="CarbamoylP_synth_lsu_oligo_sf"/>
</dbReference>
<dbReference type="HAMAP" id="MF_01210_B">
    <property type="entry name" value="CPSase_L_chain_B"/>
    <property type="match status" value="1"/>
</dbReference>
<feature type="binding site" evidence="16">
    <location>
        <position position="830"/>
    </location>
    <ligand>
        <name>Mg(2+)</name>
        <dbReference type="ChEBI" id="CHEBI:18420"/>
        <label>3</label>
    </ligand>
</feature>
<feature type="binding site" evidence="16">
    <location>
        <position position="167"/>
    </location>
    <ligand>
        <name>ATP</name>
        <dbReference type="ChEBI" id="CHEBI:30616"/>
        <label>1</label>
    </ligand>
</feature>
<feature type="binding site" evidence="16">
    <location>
        <position position="296"/>
    </location>
    <ligand>
        <name>Mn(2+)</name>
        <dbReference type="ChEBI" id="CHEBI:29035"/>
        <label>2</label>
    </ligand>
</feature>
<feature type="binding site" evidence="16">
    <location>
        <position position="282"/>
    </location>
    <ligand>
        <name>ATP</name>
        <dbReference type="ChEBI" id="CHEBI:30616"/>
        <label>1</label>
    </ligand>
</feature>
<comment type="pathway">
    <text evidence="16">Pyrimidine metabolism; UMP biosynthesis via de novo pathway; (S)-dihydroorotate from bicarbonate: step 1/3.</text>
</comment>
<proteinExistence type="inferred from homology"/>
<dbReference type="InterPro" id="IPR011761">
    <property type="entry name" value="ATP-grasp"/>
</dbReference>
<feature type="binding site" evidence="16">
    <location>
        <position position="832"/>
    </location>
    <ligand>
        <name>Mn(2+)</name>
        <dbReference type="ChEBI" id="CHEBI:29035"/>
        <label>4</label>
    </ligand>
</feature>
<feature type="binding site" evidence="16">
    <location>
        <position position="174"/>
    </location>
    <ligand>
        <name>ATP</name>
        <dbReference type="ChEBI" id="CHEBI:30616"/>
        <label>1</label>
    </ligand>
</feature>
<feature type="binding site" evidence="16">
    <location>
        <position position="775"/>
    </location>
    <ligand>
        <name>ATP</name>
        <dbReference type="ChEBI" id="CHEBI:30616"/>
        <label>2</label>
    </ligand>
</feature>
<dbReference type="InterPro" id="IPR036914">
    <property type="entry name" value="MGS-like_dom_sf"/>
</dbReference>
<dbReference type="UniPathway" id="UPA00068">
    <property type="reaction ID" value="UER00171"/>
</dbReference>
<feature type="binding site" evidence="16">
    <location>
        <position position="296"/>
    </location>
    <ligand>
        <name>Mg(2+)</name>
        <dbReference type="ChEBI" id="CHEBI:18420"/>
        <label>2</label>
    </ligand>
</feature>
<feature type="binding site" evidence="16">
    <location>
        <position position="282"/>
    </location>
    <ligand>
        <name>Mn(2+)</name>
        <dbReference type="ChEBI" id="CHEBI:29035"/>
        <label>1</label>
    </ligand>
</feature>
<dbReference type="EC" id="6.3.5.5" evidence="16"/>
<dbReference type="PANTHER" id="PTHR11405:SF53">
    <property type="entry name" value="CARBAMOYL-PHOSPHATE SYNTHASE [AMMONIA], MITOCHONDRIAL"/>
    <property type="match status" value="1"/>
</dbReference>
<feature type="binding site" evidence="16">
    <location>
        <position position="832"/>
    </location>
    <ligand>
        <name>Mg(2+)</name>
        <dbReference type="ChEBI" id="CHEBI:18420"/>
        <label>4</label>
    </ligand>
</feature>
<dbReference type="FunFam" id="3.30.470.20:FF:000001">
    <property type="entry name" value="Carbamoyl-phosphate synthase large chain"/>
    <property type="match status" value="1"/>
</dbReference>
<feature type="binding site" evidence="16">
    <location>
        <position position="206"/>
    </location>
    <ligand>
        <name>ATP</name>
        <dbReference type="ChEBI" id="CHEBI:30616"/>
        <label>1</label>
    </ligand>
</feature>
<gene>
    <name evidence="16 19" type="primary">carB</name>
    <name evidence="19" type="ORF">CLCY_1c03230</name>
</gene>
<evidence type="ECO:0000313" key="19">
    <source>
        <dbReference type="EMBL" id="KMT21089.1"/>
    </source>
</evidence>
<evidence type="ECO:0000259" key="17">
    <source>
        <dbReference type="PROSITE" id="PS50975"/>
    </source>
</evidence>
<evidence type="ECO:0000256" key="5">
    <source>
        <dbReference type="ARBA" id="ARBA00022598"/>
    </source>
</evidence>
<dbReference type="Gene3D" id="3.40.50.1380">
    <property type="entry name" value="Methylglyoxal synthase-like domain"/>
    <property type="match status" value="1"/>
</dbReference>
<dbReference type="InterPro" id="IPR058047">
    <property type="entry name" value="CPSase_preATP-grasp"/>
</dbReference>
<feature type="binding site" evidence="16">
    <location>
        <position position="778"/>
    </location>
    <ligand>
        <name>ATP</name>
        <dbReference type="ChEBI" id="CHEBI:30616"/>
        <label>2</label>
    </ligand>
</feature>
<feature type="binding site" evidence="16">
    <location>
        <position position="830"/>
    </location>
    <ligand>
        <name>Mn(2+)</name>
        <dbReference type="ChEBI" id="CHEBI:29035"/>
        <label>4</label>
    </ligand>
</feature>
<feature type="binding site" evidence="16">
    <location>
        <position position="208"/>
    </location>
    <ligand>
        <name>ATP</name>
        <dbReference type="ChEBI" id="CHEBI:30616"/>
        <label>1</label>
    </ligand>
</feature>
<protein>
    <recommendedName>
        <fullName evidence="16">Carbamoyl phosphate synthase large chain</fullName>
        <ecNumber evidence="16">6.3.4.16</ecNumber>
        <ecNumber evidence="16">6.3.5.5</ecNumber>
    </recommendedName>
    <alternativeName>
        <fullName evidence="16">Carbamoyl phosphate synthetase ammonia chain</fullName>
    </alternativeName>
</protein>
<comment type="domain">
    <text evidence="16">The large subunit is composed of 2 ATP-grasp domains that are involved in binding the 2 ATP molecules needed for carbamoyl phosphate synthesis. The N-terminal ATP-grasp domain (referred to as the carboxyphosphate synthetic component) catalyzes the ATP-dependent phosphorylation of hydrogencarbonate to carboxyphosphate and the subsequent nucleophilic attack by ammonia to form a carbamate intermediate. The C-terminal ATP-grasp domain (referred to as the carbamoyl phosphate synthetic component) then catalyzes the phosphorylation of carbamate with the second ATP to form the end product carbamoyl phosphate. The reactive and unstable enzyme intermediates are sequentially channeled from one active site to the next through the interior of the protein over a distance of at least 96 A.</text>
</comment>
<keyword evidence="13" id="KW-0464">Manganese</keyword>
<dbReference type="FunFam" id="1.10.1030.10:FF:000002">
    <property type="entry name" value="Carbamoyl-phosphate synthase large chain"/>
    <property type="match status" value="1"/>
</dbReference>